<sequence length="1176" mass="141772">MRNRLFYVTSFLKGEGENMFNLFRCTYHSIHKMSKDKNKNFVIGRKHYVKRNLKKKERDNEKFIKSELYKNSFLEYNLKTDIYLKLNELGIMNPSRIQMNVIPLLLSEKKKNYPSNNNNNNINNIYSSSNNNNNSSSSSHTFHRDGIISISRNNIYNEILKNRIEINNYLKKKNILIPGKNNMYNVEKYKNENNIEYNYNNNHNTHTAANLMYPLNDDREKIISMNKNNEKCFNDVYLIVSPNNSGKTLSYFLPILDNFYKSNERIMKYLLNFYHFLNKYNYKKCKNKLYRKKERLRYAHRRKDENLFFNISYEKYKVNKRIIHMRTYKNYSINNSYIKNKRNNQLNSLRHKKNVFFPYAIILTNTREAACELFCLLKKFDINIELLSGGYLNKKKSIKKYHVEYFSDINRNYNDKQENIWIDTSYRGRYEYVRNIKEKTNDKIKPSGGNERINYNIDLLIGTPDKIFEKMENIKNKHLYNFKFLKYFIIEESESLCNVFNERKLQLLFNHIKKYTNMYYFRGLQKCNEEDMEYHNNRENSKYSNKLLDKSVEQSDEEGRKKIRKRVSGNRFTIKEIGVNDDMYEHEVNDHKMTDDKSNDNMYEMYEHEVNDHKMTDDKSKDNMYEHEMNDHKMTDDKSKDNMYEHEMNDHKMTDDKSKDNMYEHEMKDHKMTDDKSKDNMYEHEVNDHKMTDDKSKDNMYDVVNKDDTYSINSKDRLERDFNKIYGFHNRNNNYINTRQVVDDEIEKTQGELRPILEKRNNKENKINNEKKKDIYIDNINIKNIKNTLYSNIPISIFVSSTKTCAISEFLNNNIRSKYIQQIINISSHHIDKDMKHIFINSKNKEKVSLLLEILNSKEINKGKISNNYRNNLLYGNIYSGRNYAFVCRYVIFCNTRKSVMNIREILEELEYKVSYIHNEMNYKDRSRNYRDFKKGKTNILICTNILSRGVKFDNCEIINYDLSNNINDYIYKTKNICGFSNFDKNNNSLTSFFNKKTTNIVNDIIERTVDKKQIIFQNLNKKVSKMLKLQSKYYDIVKKKKKYQKRGGRKALHIAPKRNCLSKRNKILSKKLYFYHKMEIERKRLIKKGILKGHEKIPRYPNRQAQEYDSNEYNSMNKLNDGSLQILAKKRKTKRNINKNKEIQYDQDTIVLDNMPTYEEEASIKEKKYQKKTYF</sequence>
<evidence type="ECO:0000256" key="1">
    <source>
        <dbReference type="SAM" id="MobiDB-lite"/>
    </source>
</evidence>
<dbReference type="SUPFAM" id="SSF52540">
    <property type="entry name" value="P-loop containing nucleoside triphosphate hydrolases"/>
    <property type="match status" value="2"/>
</dbReference>
<dbReference type="SMART" id="SM00490">
    <property type="entry name" value="HELICc"/>
    <property type="match status" value="1"/>
</dbReference>
<accession>A0A060RQA8</accession>
<feature type="region of interest" description="Disordered" evidence="1">
    <location>
        <begin position="112"/>
        <end position="142"/>
    </location>
</feature>
<keyword evidence="3" id="KW-0067">ATP-binding</keyword>
<feature type="domain" description="Helicase C-terminal" evidence="2">
    <location>
        <begin position="880"/>
        <end position="1028"/>
    </location>
</feature>
<gene>
    <name evidence="3" type="ORF">PRCDC_0703800</name>
</gene>
<feature type="region of interest" description="Disordered" evidence="1">
    <location>
        <begin position="537"/>
        <end position="561"/>
    </location>
</feature>
<dbReference type="VEuPathDB" id="PlasmoDB:PRCDC_0703800"/>
<evidence type="ECO:0000313" key="4">
    <source>
        <dbReference type="Proteomes" id="UP000027581"/>
    </source>
</evidence>
<dbReference type="PANTHER" id="PTHR47958">
    <property type="entry name" value="ATP-DEPENDENT RNA HELICASE DBP3"/>
    <property type="match status" value="1"/>
</dbReference>
<dbReference type="VEuPathDB" id="PlasmoDB:PRG01_0703800"/>
<feature type="compositionally biased region" description="Low complexity" evidence="1">
    <location>
        <begin position="113"/>
        <end position="139"/>
    </location>
</feature>
<keyword evidence="3" id="KW-0347">Helicase</keyword>
<name>A0A060RQA8_PLARE</name>
<proteinExistence type="predicted"/>
<dbReference type="InterPro" id="IPR001650">
    <property type="entry name" value="Helicase_C-like"/>
</dbReference>
<keyword evidence="3" id="KW-0547">Nucleotide-binding</keyword>
<dbReference type="GO" id="GO:0004386">
    <property type="term" value="F:helicase activity"/>
    <property type="evidence" value="ECO:0007669"/>
    <property type="project" value="UniProtKB-KW"/>
</dbReference>
<dbReference type="CDD" id="cd18787">
    <property type="entry name" value="SF2_C_DEAD"/>
    <property type="match status" value="1"/>
</dbReference>
<feature type="compositionally biased region" description="Basic and acidic residues" evidence="1">
    <location>
        <begin position="537"/>
        <end position="560"/>
    </location>
</feature>
<evidence type="ECO:0000313" key="3">
    <source>
        <dbReference type="EMBL" id="CDO63531.1"/>
    </source>
</evidence>
<protein>
    <submittedName>
        <fullName evidence="3">RNA helicase, putative</fullName>
    </submittedName>
</protein>
<dbReference type="InterPro" id="IPR027417">
    <property type="entry name" value="P-loop_NTPase"/>
</dbReference>
<dbReference type="PROSITE" id="PS51194">
    <property type="entry name" value="HELICASE_CTER"/>
    <property type="match status" value="1"/>
</dbReference>
<dbReference type="Gene3D" id="3.40.50.300">
    <property type="entry name" value="P-loop containing nucleotide triphosphate hydrolases"/>
    <property type="match status" value="2"/>
</dbReference>
<organism evidence="3 4">
    <name type="scientific">Plasmodium reichenowi</name>
    <dbReference type="NCBI Taxonomy" id="5854"/>
    <lineage>
        <taxon>Eukaryota</taxon>
        <taxon>Sar</taxon>
        <taxon>Alveolata</taxon>
        <taxon>Apicomplexa</taxon>
        <taxon>Aconoidasida</taxon>
        <taxon>Haemosporida</taxon>
        <taxon>Plasmodiidae</taxon>
        <taxon>Plasmodium</taxon>
        <taxon>Plasmodium (Laverania)</taxon>
    </lineage>
</organism>
<dbReference type="AlphaFoldDB" id="A0A060RQA8"/>
<keyword evidence="4" id="KW-1185">Reference proteome</keyword>
<dbReference type="Pfam" id="PF00271">
    <property type="entry name" value="Helicase_C"/>
    <property type="match status" value="1"/>
</dbReference>
<dbReference type="EMBL" id="HG810768">
    <property type="protein sequence ID" value="CDO63531.1"/>
    <property type="molecule type" value="Genomic_DNA"/>
</dbReference>
<reference evidence="3" key="1">
    <citation type="submission" date="2014-01" db="EMBL/GenBank/DDBJ databases">
        <authorList>
            <person name="Aslett M."/>
        </authorList>
    </citation>
    <scope>NUCLEOTIDE SEQUENCE</scope>
    <source>
        <strain evidence="3">CDC</strain>
    </source>
</reference>
<keyword evidence="3" id="KW-0378">Hydrolase</keyword>
<evidence type="ECO:0000259" key="2">
    <source>
        <dbReference type="PROSITE" id="PS51194"/>
    </source>
</evidence>
<dbReference type="Proteomes" id="UP000027581">
    <property type="component" value="Unassembled WGS sequence"/>
</dbReference>
<reference evidence="3" key="2">
    <citation type="submission" date="2014-05" db="EMBL/GenBank/DDBJ databases">
        <title>The genome sequences of chimpanzee malaria parasites reveal the path to human adaptation.</title>
        <authorList>
            <person name="Otto T.D."/>
            <person name="Rayner J.C."/>
            <person name="Boehme U."/>
            <person name="Pain A."/>
            <person name="Spottiswoode N."/>
            <person name="Sanders M."/>
            <person name="Quail M."/>
            <person name="Ollomo B."/>
            <person name="Renaud F."/>
            <person name="Thomas A.W."/>
            <person name="Prugnolle F."/>
            <person name="Conway D.J."/>
            <person name="Newbold C."/>
            <person name="Berriman M."/>
        </authorList>
    </citation>
    <scope>NUCLEOTIDE SEQUENCE [LARGE SCALE GENOMIC DNA]</scope>
    <source>
        <strain evidence="3">CDC</strain>
    </source>
</reference>